<dbReference type="EMBL" id="LMWV01000024">
    <property type="protein sequence ID" value="KUN62796.1"/>
    <property type="molecule type" value="Genomic_DNA"/>
</dbReference>
<dbReference type="Pfam" id="PF00196">
    <property type="entry name" value="GerE"/>
    <property type="match status" value="1"/>
</dbReference>
<dbReference type="InterPro" id="IPR036388">
    <property type="entry name" value="WH-like_DNA-bd_sf"/>
</dbReference>
<feature type="domain" description="HTH luxR-type" evidence="2">
    <location>
        <begin position="266"/>
        <end position="331"/>
    </location>
</feature>
<proteinExistence type="predicted"/>
<dbReference type="PANTHER" id="PTHR34293">
    <property type="entry name" value="HTH-TYPE TRANSCRIPTIONAL REGULATOR TRMBL2"/>
    <property type="match status" value="1"/>
</dbReference>
<dbReference type="InterPro" id="IPR000792">
    <property type="entry name" value="Tscrpt_reg_LuxR_C"/>
</dbReference>
<evidence type="ECO:0000256" key="1">
    <source>
        <dbReference type="SAM" id="MobiDB-lite"/>
    </source>
</evidence>
<feature type="region of interest" description="Disordered" evidence="1">
    <location>
        <begin position="32"/>
        <end position="67"/>
    </location>
</feature>
<organism evidence="3 4">
    <name type="scientific">Streptomyces griseorubiginosus</name>
    <dbReference type="NCBI Taxonomy" id="67304"/>
    <lineage>
        <taxon>Bacteria</taxon>
        <taxon>Bacillati</taxon>
        <taxon>Actinomycetota</taxon>
        <taxon>Actinomycetes</taxon>
        <taxon>Kitasatosporales</taxon>
        <taxon>Streptomycetaceae</taxon>
        <taxon>Streptomyces</taxon>
    </lineage>
</organism>
<evidence type="ECO:0000313" key="4">
    <source>
        <dbReference type="Proteomes" id="UP000054375"/>
    </source>
</evidence>
<dbReference type="PANTHER" id="PTHR34293:SF1">
    <property type="entry name" value="HTH-TYPE TRANSCRIPTIONAL REGULATOR TRMBL2"/>
    <property type="match status" value="1"/>
</dbReference>
<reference evidence="3 4" key="1">
    <citation type="submission" date="2015-10" db="EMBL/GenBank/DDBJ databases">
        <title>Draft genome sequence of Streptomyces griseorubiginosus DSM 40469, type strain for the species Streptomyces griseorubiginosus.</title>
        <authorList>
            <person name="Ruckert C."/>
            <person name="Winkler A."/>
            <person name="Kalinowski J."/>
            <person name="Kampfer P."/>
            <person name="Glaeser S."/>
        </authorList>
    </citation>
    <scope>NUCLEOTIDE SEQUENCE [LARGE SCALE GENOMIC DNA]</scope>
    <source>
        <strain evidence="3 4">DSM 40469</strain>
    </source>
</reference>
<accession>A0A124H293</accession>
<evidence type="ECO:0000259" key="2">
    <source>
        <dbReference type="PROSITE" id="PS50043"/>
    </source>
</evidence>
<keyword evidence="4" id="KW-1185">Reference proteome</keyword>
<dbReference type="AlphaFoldDB" id="A0A101RW38"/>
<dbReference type="PROSITE" id="PS50043">
    <property type="entry name" value="HTH_LUXR_2"/>
    <property type="match status" value="1"/>
</dbReference>
<sequence>MALYERALREGGLDRQHAASLPCLLESGLLEPARQDPTVQDPAVQDPTAQDPTVQDPARQDPARLTPVPPALVLHRLLRAAGDRVLRERRHSARLAEAFAPLTRIGGRSGTEADRSPAIRVVSGTGRINEAITGAMAGAVSELLCVQPNLHYSDSRGAAAQAVAMDRDQALLDRGGRIRTLYQHTQRQMPLVLARYEQLRGDAEARSLDEVTDRLIVVDRDVAFLPAGADGTVALEVRHPALVEFLAATFDRLWWQATPLYPQAVHRPSLNGVTPRQRAIAGLLVEGHTDAVIADRLGMNIRTARVHIAKLATTLGSESRAQLGYLIGRSGILDREA</sequence>
<dbReference type="Gene3D" id="1.10.10.10">
    <property type="entry name" value="Winged helix-like DNA-binding domain superfamily/Winged helix DNA-binding domain"/>
    <property type="match status" value="1"/>
</dbReference>
<dbReference type="InterPro" id="IPR016032">
    <property type="entry name" value="Sig_transdc_resp-reg_C-effctor"/>
</dbReference>
<evidence type="ECO:0000313" key="3">
    <source>
        <dbReference type="EMBL" id="KUN62796.1"/>
    </source>
</evidence>
<name>A0A101RW38_9ACTN</name>
<dbReference type="SUPFAM" id="SSF46894">
    <property type="entry name" value="C-terminal effector domain of the bipartite response regulators"/>
    <property type="match status" value="1"/>
</dbReference>
<accession>A0A101RW38</accession>
<dbReference type="GO" id="GO:0003677">
    <property type="term" value="F:DNA binding"/>
    <property type="evidence" value="ECO:0007669"/>
    <property type="project" value="InterPro"/>
</dbReference>
<dbReference type="InterPro" id="IPR051797">
    <property type="entry name" value="TrmB-like"/>
</dbReference>
<comment type="caution">
    <text evidence="3">The sequence shown here is derived from an EMBL/GenBank/DDBJ whole genome shotgun (WGS) entry which is preliminary data.</text>
</comment>
<dbReference type="Proteomes" id="UP000054375">
    <property type="component" value="Unassembled WGS sequence"/>
</dbReference>
<protein>
    <submittedName>
        <fullName evidence="3">LuxR family transcriptional regulator</fullName>
    </submittedName>
</protein>
<gene>
    <name evidence="3" type="ORF">AQJ54_30685</name>
</gene>
<dbReference type="GO" id="GO:0006355">
    <property type="term" value="P:regulation of DNA-templated transcription"/>
    <property type="evidence" value="ECO:0007669"/>
    <property type="project" value="InterPro"/>
</dbReference>
<dbReference type="SMART" id="SM00421">
    <property type="entry name" value="HTH_LUXR"/>
    <property type="match status" value="1"/>
</dbReference>